<dbReference type="EMBL" id="DF849967">
    <property type="protein sequence ID" value="GAT60673.1"/>
    <property type="molecule type" value="Genomic_DNA"/>
</dbReference>
<dbReference type="PANTHER" id="PTHR12911">
    <property type="entry name" value="SAD1/UNC-84-LIKE PROTEIN-RELATED"/>
    <property type="match status" value="1"/>
</dbReference>
<evidence type="ECO:0000256" key="3">
    <source>
        <dbReference type="ARBA" id="ARBA00022989"/>
    </source>
</evidence>
<protein>
    <recommendedName>
        <fullName evidence="6">SUN domain-containing protein</fullName>
    </recommendedName>
</protein>
<accession>A0ABQ0MBG5</accession>
<evidence type="ECO:0000256" key="5">
    <source>
        <dbReference type="SAM" id="MobiDB-lite"/>
    </source>
</evidence>
<keyword evidence="3" id="KW-1133">Transmembrane helix</keyword>
<evidence type="ECO:0000259" key="6">
    <source>
        <dbReference type="PROSITE" id="PS51469"/>
    </source>
</evidence>
<feature type="domain" description="SUN" evidence="6">
    <location>
        <begin position="94"/>
        <end position="301"/>
    </location>
</feature>
<keyword evidence="4" id="KW-0472">Membrane</keyword>
<organism evidence="7 8">
    <name type="scientific">Mycena chlorophos</name>
    <name type="common">Agaric fungus</name>
    <name type="synonym">Agaricus chlorophos</name>
    <dbReference type="NCBI Taxonomy" id="658473"/>
    <lineage>
        <taxon>Eukaryota</taxon>
        <taxon>Fungi</taxon>
        <taxon>Dikarya</taxon>
        <taxon>Basidiomycota</taxon>
        <taxon>Agaricomycotina</taxon>
        <taxon>Agaricomycetes</taxon>
        <taxon>Agaricomycetidae</taxon>
        <taxon>Agaricales</taxon>
        <taxon>Marasmiineae</taxon>
        <taxon>Mycenaceae</taxon>
        <taxon>Mycena</taxon>
    </lineage>
</organism>
<evidence type="ECO:0000313" key="7">
    <source>
        <dbReference type="EMBL" id="GAT60673.1"/>
    </source>
</evidence>
<dbReference type="Gene3D" id="2.60.120.260">
    <property type="entry name" value="Galactose-binding domain-like"/>
    <property type="match status" value="1"/>
</dbReference>
<dbReference type="InterPro" id="IPR045119">
    <property type="entry name" value="SUN1-5"/>
</dbReference>
<evidence type="ECO:0000256" key="2">
    <source>
        <dbReference type="ARBA" id="ARBA00022692"/>
    </source>
</evidence>
<keyword evidence="2" id="KW-0812">Transmembrane</keyword>
<dbReference type="InterPro" id="IPR012919">
    <property type="entry name" value="SUN_dom"/>
</dbReference>
<proteinExistence type="predicted"/>
<evidence type="ECO:0000256" key="1">
    <source>
        <dbReference type="ARBA" id="ARBA00004370"/>
    </source>
</evidence>
<dbReference type="PROSITE" id="PS51469">
    <property type="entry name" value="SUN"/>
    <property type="match status" value="1"/>
</dbReference>
<dbReference type="PANTHER" id="PTHR12911:SF8">
    <property type="entry name" value="KLAROID PROTEIN-RELATED"/>
    <property type="match status" value="1"/>
</dbReference>
<evidence type="ECO:0000313" key="8">
    <source>
        <dbReference type="Proteomes" id="UP000815677"/>
    </source>
</evidence>
<gene>
    <name evidence="7" type="ORF">MCHLO_16782</name>
</gene>
<name>A0ABQ0MBG5_MYCCL</name>
<feature type="region of interest" description="Disordered" evidence="5">
    <location>
        <begin position="32"/>
        <end position="60"/>
    </location>
</feature>
<dbReference type="Pfam" id="PF07738">
    <property type="entry name" value="Sad1_UNC"/>
    <property type="match status" value="2"/>
</dbReference>
<sequence>MRTSAPRDMEVWALVEGKDNLAKLKAWRDAKAQKAADGEDVEEEPKRPNSVPKKTSAWDSDGQDVTHVIADLVSKAVGLSGRDMRTDFAMHSSGAFVVPSLTTATYEVRPLTLTSKVLGYVTGNGYQIGAPPVVALHHDIHDGRCWPFAGSQGQLGVVLAAPVYIDDITIDHVSAETAINMRTSAPRDMEVWALVEGKDNLAKLKAWRDAKAQKAADGEDVEEEPKRPNSVPKKTSAWEYIRIATFRYDILSPNNIQTFPVDPEIKALGIDFGVTILRVRNNWGMGAFTCLYRYRVHGQKVNVPANPYPPELLAA</sequence>
<comment type="subcellular location">
    <subcellularLocation>
        <location evidence="1">Membrane</location>
    </subcellularLocation>
</comment>
<evidence type="ECO:0000256" key="4">
    <source>
        <dbReference type="ARBA" id="ARBA00023136"/>
    </source>
</evidence>
<keyword evidence="8" id="KW-1185">Reference proteome</keyword>
<dbReference type="Proteomes" id="UP000815677">
    <property type="component" value="Unassembled WGS sequence"/>
</dbReference>
<reference evidence="7" key="1">
    <citation type="submission" date="2014-09" db="EMBL/GenBank/DDBJ databases">
        <title>Genome sequence of the luminous mushroom Mycena chlorophos for searching fungal bioluminescence genes.</title>
        <authorList>
            <person name="Tanaka Y."/>
            <person name="Kasuga D."/>
            <person name="Oba Y."/>
            <person name="Hase S."/>
            <person name="Sato K."/>
            <person name="Oba Y."/>
            <person name="Sakakibara Y."/>
        </authorList>
    </citation>
    <scope>NUCLEOTIDE SEQUENCE</scope>
</reference>